<dbReference type="EnsemblProtists" id="PYU1_T015151">
    <property type="protein sequence ID" value="PYU1_T015151"/>
    <property type="gene ID" value="PYU1_G015120"/>
</dbReference>
<dbReference type="HOGENOM" id="CLU_2763460_0_0_1"/>
<organism evidence="2 3">
    <name type="scientific">Globisporangium ultimum (strain ATCC 200006 / CBS 805.95 / DAOM BR144)</name>
    <name type="common">Pythium ultimum</name>
    <dbReference type="NCBI Taxonomy" id="431595"/>
    <lineage>
        <taxon>Eukaryota</taxon>
        <taxon>Sar</taxon>
        <taxon>Stramenopiles</taxon>
        <taxon>Oomycota</taxon>
        <taxon>Peronosporomycetes</taxon>
        <taxon>Pythiales</taxon>
        <taxon>Pythiaceae</taxon>
        <taxon>Globisporangium</taxon>
    </lineage>
</organism>
<sequence>MRLQGRFFSLRQGKLSLERYIQEMRSLCAAITTSPLPESVKVLAFLNGLNSGPVRQELYLIKVKNAEEEE</sequence>
<reference evidence="3" key="2">
    <citation type="submission" date="2010-04" db="EMBL/GenBank/DDBJ databases">
        <authorList>
            <person name="Buell R."/>
            <person name="Hamilton J."/>
            <person name="Hostetler J."/>
        </authorList>
    </citation>
    <scope>NUCLEOTIDE SEQUENCE [LARGE SCALE GENOMIC DNA]</scope>
    <source>
        <strain evidence="3">DAOM:BR144</strain>
    </source>
</reference>
<dbReference type="AlphaFoldDB" id="K3XD52"/>
<feature type="domain" description="Retrotransposon gag" evidence="1">
    <location>
        <begin position="3"/>
        <end position="50"/>
    </location>
</feature>
<accession>K3XD52</accession>
<dbReference type="InParanoid" id="K3XD52"/>
<dbReference type="Pfam" id="PF03732">
    <property type="entry name" value="Retrotrans_gag"/>
    <property type="match status" value="1"/>
</dbReference>
<proteinExistence type="predicted"/>
<protein>
    <recommendedName>
        <fullName evidence="1">Retrotransposon gag domain-containing protein</fullName>
    </recommendedName>
</protein>
<name>K3XD52_GLOUD</name>
<reference evidence="3" key="1">
    <citation type="journal article" date="2010" name="Genome Biol.">
        <title>Genome sequence of the necrotrophic plant pathogen Pythium ultimum reveals original pathogenicity mechanisms and effector repertoire.</title>
        <authorList>
            <person name="Levesque C.A."/>
            <person name="Brouwer H."/>
            <person name="Cano L."/>
            <person name="Hamilton J.P."/>
            <person name="Holt C."/>
            <person name="Huitema E."/>
            <person name="Raffaele S."/>
            <person name="Robideau G.P."/>
            <person name="Thines M."/>
            <person name="Win J."/>
            <person name="Zerillo M.M."/>
            <person name="Beakes G.W."/>
            <person name="Boore J.L."/>
            <person name="Busam D."/>
            <person name="Dumas B."/>
            <person name="Ferriera S."/>
            <person name="Fuerstenberg S.I."/>
            <person name="Gachon C.M."/>
            <person name="Gaulin E."/>
            <person name="Govers F."/>
            <person name="Grenville-Briggs L."/>
            <person name="Horner N."/>
            <person name="Hostetler J."/>
            <person name="Jiang R.H."/>
            <person name="Johnson J."/>
            <person name="Krajaejun T."/>
            <person name="Lin H."/>
            <person name="Meijer H.J."/>
            <person name="Moore B."/>
            <person name="Morris P."/>
            <person name="Phuntmart V."/>
            <person name="Puiu D."/>
            <person name="Shetty J."/>
            <person name="Stajich J.E."/>
            <person name="Tripathy S."/>
            <person name="Wawra S."/>
            <person name="van West P."/>
            <person name="Whitty B.R."/>
            <person name="Coutinho P.M."/>
            <person name="Henrissat B."/>
            <person name="Martin F."/>
            <person name="Thomas P.D."/>
            <person name="Tyler B.M."/>
            <person name="De Vries R.P."/>
            <person name="Kamoun S."/>
            <person name="Yandell M."/>
            <person name="Tisserat N."/>
            <person name="Buell C.R."/>
        </authorList>
    </citation>
    <scope>NUCLEOTIDE SEQUENCE</scope>
    <source>
        <strain evidence="3">DAOM:BR144</strain>
    </source>
</reference>
<evidence type="ECO:0000313" key="2">
    <source>
        <dbReference type="EnsemblProtists" id="PYU1_T015151"/>
    </source>
</evidence>
<reference evidence="2" key="3">
    <citation type="submission" date="2015-02" db="UniProtKB">
        <authorList>
            <consortium name="EnsemblProtists"/>
        </authorList>
    </citation>
    <scope>IDENTIFICATION</scope>
    <source>
        <strain evidence="2">DAOM BR144</strain>
    </source>
</reference>
<dbReference type="VEuPathDB" id="FungiDB:PYU1_G015120"/>
<dbReference type="Proteomes" id="UP000019132">
    <property type="component" value="Unassembled WGS sequence"/>
</dbReference>
<keyword evidence="3" id="KW-1185">Reference proteome</keyword>
<evidence type="ECO:0000259" key="1">
    <source>
        <dbReference type="Pfam" id="PF03732"/>
    </source>
</evidence>
<dbReference type="InterPro" id="IPR005162">
    <property type="entry name" value="Retrotrans_gag_dom"/>
</dbReference>
<evidence type="ECO:0000313" key="3">
    <source>
        <dbReference type="Proteomes" id="UP000019132"/>
    </source>
</evidence>
<dbReference type="EMBL" id="ADOS01000527">
    <property type="status" value="NOT_ANNOTATED_CDS"/>
    <property type="molecule type" value="Genomic_DNA"/>
</dbReference>